<gene>
    <name evidence="9" type="ORF">SAMN05421734_11429</name>
</gene>
<keyword evidence="10" id="KW-1185">Reference proteome</keyword>
<keyword evidence="7 8" id="KW-0472">Membrane</keyword>
<feature type="transmembrane region" description="Helical" evidence="8">
    <location>
        <begin position="12"/>
        <end position="33"/>
    </location>
</feature>
<feature type="transmembrane region" description="Helical" evidence="8">
    <location>
        <begin position="118"/>
        <end position="135"/>
    </location>
</feature>
<evidence type="ECO:0000256" key="3">
    <source>
        <dbReference type="ARBA" id="ARBA00022448"/>
    </source>
</evidence>
<comment type="similarity">
    <text evidence="2">Belongs to the amino acid-polyamine-organocation (APC) superfamily. Spore germination protein (SGP) (TC 2.A.3.9) family.</text>
</comment>
<dbReference type="Proteomes" id="UP000242949">
    <property type="component" value="Unassembled WGS sequence"/>
</dbReference>
<keyword evidence="3" id="KW-0813">Transport</keyword>
<evidence type="ECO:0000256" key="6">
    <source>
        <dbReference type="ARBA" id="ARBA00022989"/>
    </source>
</evidence>
<dbReference type="PANTHER" id="PTHR34975">
    <property type="entry name" value="SPORE GERMINATION PROTEIN A2"/>
    <property type="match status" value="1"/>
</dbReference>
<feature type="transmembrane region" description="Helical" evidence="8">
    <location>
        <begin position="181"/>
        <end position="202"/>
    </location>
</feature>
<protein>
    <submittedName>
        <fullName evidence="9">Spore germination protein (Amino acid permease)</fullName>
    </submittedName>
</protein>
<dbReference type="PANTHER" id="PTHR34975:SF2">
    <property type="entry name" value="SPORE GERMINATION PROTEIN A2"/>
    <property type="match status" value="1"/>
</dbReference>
<name>A0A1G6N564_9BACI</name>
<feature type="transmembrane region" description="Helical" evidence="8">
    <location>
        <begin position="82"/>
        <end position="106"/>
    </location>
</feature>
<dbReference type="GO" id="GO:0009847">
    <property type="term" value="P:spore germination"/>
    <property type="evidence" value="ECO:0007669"/>
    <property type="project" value="InterPro"/>
</dbReference>
<keyword evidence="5 8" id="KW-0812">Transmembrane</keyword>
<feature type="transmembrane region" description="Helical" evidence="8">
    <location>
        <begin position="303"/>
        <end position="320"/>
    </location>
</feature>
<dbReference type="GO" id="GO:0016020">
    <property type="term" value="C:membrane"/>
    <property type="evidence" value="ECO:0007669"/>
    <property type="project" value="UniProtKB-SubCell"/>
</dbReference>
<accession>A0A1G6N564</accession>
<keyword evidence="6 8" id="KW-1133">Transmembrane helix</keyword>
<reference evidence="10" key="1">
    <citation type="submission" date="2016-09" db="EMBL/GenBank/DDBJ databases">
        <authorList>
            <person name="Varghese N."/>
            <person name="Submissions S."/>
        </authorList>
    </citation>
    <scope>NUCLEOTIDE SEQUENCE [LARGE SCALE GENOMIC DNA]</scope>
    <source>
        <strain evidence="10">S5</strain>
    </source>
</reference>
<dbReference type="OrthoDB" id="2078716at2"/>
<feature type="transmembrane region" description="Helical" evidence="8">
    <location>
        <begin position="214"/>
        <end position="237"/>
    </location>
</feature>
<evidence type="ECO:0000256" key="1">
    <source>
        <dbReference type="ARBA" id="ARBA00004141"/>
    </source>
</evidence>
<feature type="transmembrane region" description="Helical" evidence="8">
    <location>
        <begin position="270"/>
        <end position="291"/>
    </location>
</feature>
<evidence type="ECO:0000313" key="9">
    <source>
        <dbReference type="EMBL" id="SDC62998.1"/>
    </source>
</evidence>
<dbReference type="Pfam" id="PF03845">
    <property type="entry name" value="Spore_permease"/>
    <property type="match status" value="1"/>
</dbReference>
<dbReference type="AlphaFoldDB" id="A0A1G6N564"/>
<dbReference type="RefSeq" id="WP_090797288.1">
    <property type="nucleotide sequence ID" value="NZ_FMYI01000014.1"/>
</dbReference>
<dbReference type="EMBL" id="FMYI01000014">
    <property type="protein sequence ID" value="SDC62998.1"/>
    <property type="molecule type" value="Genomic_DNA"/>
</dbReference>
<organism evidence="9 10">
    <name type="scientific">Pelagirhabdus alkalitolerans</name>
    <dbReference type="NCBI Taxonomy" id="1612202"/>
    <lineage>
        <taxon>Bacteria</taxon>
        <taxon>Bacillati</taxon>
        <taxon>Bacillota</taxon>
        <taxon>Bacilli</taxon>
        <taxon>Bacillales</taxon>
        <taxon>Bacillaceae</taxon>
        <taxon>Pelagirhabdus</taxon>
    </lineage>
</organism>
<sequence length="359" mass="40118">MKSKLSPHQLSLLVFMNILGTAIVFIPTIATTYGKENGWVSVVVAVLVGLILLMLYPSLIMNGKGNFFDRIEYQIGSIGAKALIVLLVLFGFFMTIGNIWSLSQFISVQILMGTPPEVIAYTITFVSLYAIRSGLEVIARSVEVFFLFTMMSLLLLAIFVWPETSFDHLLPIMQLNQTNAFVGAIPVLAITYVEVVILIALIPHVNDETKVRKSFLIGGALAGICMIVVTVATIAVIGVEATTHYTYSIYRLGQNIQIAEFFDRIEGIVAFIWFFTIFFKISTTFYILMISTQYLFKVNHQKVFSAPLALLLIAASKSSLPNIFYDFELMRSTYLTLSYLVMIIVVLSIGLSRLKRSNY</sequence>
<dbReference type="InterPro" id="IPR004761">
    <property type="entry name" value="Spore_GerAB"/>
</dbReference>
<dbReference type="NCBIfam" id="TIGR00912">
    <property type="entry name" value="2A0309"/>
    <property type="match status" value="1"/>
</dbReference>
<keyword evidence="4" id="KW-0309">Germination</keyword>
<feature type="transmembrane region" description="Helical" evidence="8">
    <location>
        <begin position="39"/>
        <end position="61"/>
    </location>
</feature>
<evidence type="ECO:0000256" key="2">
    <source>
        <dbReference type="ARBA" id="ARBA00007998"/>
    </source>
</evidence>
<evidence type="ECO:0000256" key="8">
    <source>
        <dbReference type="SAM" id="Phobius"/>
    </source>
</evidence>
<proteinExistence type="inferred from homology"/>
<evidence type="ECO:0000256" key="5">
    <source>
        <dbReference type="ARBA" id="ARBA00022692"/>
    </source>
</evidence>
<evidence type="ECO:0000256" key="4">
    <source>
        <dbReference type="ARBA" id="ARBA00022544"/>
    </source>
</evidence>
<evidence type="ECO:0000256" key="7">
    <source>
        <dbReference type="ARBA" id="ARBA00023136"/>
    </source>
</evidence>
<evidence type="ECO:0000313" key="10">
    <source>
        <dbReference type="Proteomes" id="UP000242949"/>
    </source>
</evidence>
<feature type="transmembrane region" description="Helical" evidence="8">
    <location>
        <begin position="332"/>
        <end position="351"/>
    </location>
</feature>
<dbReference type="STRING" id="1612202.SAMN05421734_11429"/>
<comment type="subcellular location">
    <subcellularLocation>
        <location evidence="1">Membrane</location>
        <topology evidence="1">Multi-pass membrane protein</topology>
    </subcellularLocation>
</comment>
<feature type="transmembrane region" description="Helical" evidence="8">
    <location>
        <begin position="142"/>
        <end position="161"/>
    </location>
</feature>